<keyword evidence="2" id="KW-0472">Membrane</keyword>
<keyword evidence="2" id="KW-1133">Transmembrane helix</keyword>
<reference evidence="3" key="1">
    <citation type="submission" date="2019-08" db="EMBL/GenBank/DDBJ databases">
        <authorList>
            <person name="Kucharzyk K."/>
            <person name="Murdoch R.W."/>
            <person name="Higgins S."/>
            <person name="Loffler F."/>
        </authorList>
    </citation>
    <scope>NUCLEOTIDE SEQUENCE</scope>
</reference>
<protein>
    <submittedName>
        <fullName evidence="3">Uncharacterized protein</fullName>
    </submittedName>
</protein>
<evidence type="ECO:0000313" key="3">
    <source>
        <dbReference type="EMBL" id="MPM58643.1"/>
    </source>
</evidence>
<proteinExistence type="predicted"/>
<feature type="transmembrane region" description="Helical" evidence="2">
    <location>
        <begin position="59"/>
        <end position="82"/>
    </location>
</feature>
<comment type="caution">
    <text evidence="3">The sequence shown here is derived from an EMBL/GenBank/DDBJ whole genome shotgun (WGS) entry which is preliminary data.</text>
</comment>
<organism evidence="3">
    <name type="scientific">bioreactor metagenome</name>
    <dbReference type="NCBI Taxonomy" id="1076179"/>
    <lineage>
        <taxon>unclassified sequences</taxon>
        <taxon>metagenomes</taxon>
        <taxon>ecological metagenomes</taxon>
    </lineage>
</organism>
<sequence length="83" mass="9664">MQTMYTYRAQHVPVRDNVVDFTAYRRRMARLTKTGSEAQPRPLREPPVRRRRSRRRVGWSLDDCASLALLVMAAAAVARFVLF</sequence>
<feature type="region of interest" description="Disordered" evidence="1">
    <location>
        <begin position="32"/>
        <end position="53"/>
    </location>
</feature>
<keyword evidence="2" id="KW-0812">Transmembrane</keyword>
<evidence type="ECO:0000256" key="1">
    <source>
        <dbReference type="SAM" id="MobiDB-lite"/>
    </source>
</evidence>
<dbReference type="EMBL" id="VSSQ01016878">
    <property type="protein sequence ID" value="MPM58643.1"/>
    <property type="molecule type" value="Genomic_DNA"/>
</dbReference>
<evidence type="ECO:0000256" key="2">
    <source>
        <dbReference type="SAM" id="Phobius"/>
    </source>
</evidence>
<name>A0A645B671_9ZZZZ</name>
<dbReference type="AlphaFoldDB" id="A0A645B671"/>
<accession>A0A645B671</accession>
<gene>
    <name evidence="3" type="ORF">SDC9_105475</name>
</gene>